<reference evidence="2" key="1">
    <citation type="submission" date="2013-03" db="EMBL/GenBank/DDBJ databases">
        <title>The Genome Sequence of Anopheles christyi ACHKN1017.</title>
        <authorList>
            <consortium name="The Broad Institute Genomics Platform"/>
            <person name="Neafsey D.E."/>
            <person name="Besansky N."/>
            <person name="Walker B."/>
            <person name="Young S.K."/>
            <person name="Zeng Q."/>
            <person name="Gargeya S."/>
            <person name="Fitzgerald M."/>
            <person name="Haas B."/>
            <person name="Abouelleil A."/>
            <person name="Allen A.W."/>
            <person name="Alvarado L."/>
            <person name="Arachchi H.M."/>
            <person name="Berlin A.M."/>
            <person name="Chapman S.B."/>
            <person name="Gainer-Dewar J."/>
            <person name="Goldberg J."/>
            <person name="Griggs A."/>
            <person name="Gujja S."/>
            <person name="Hansen M."/>
            <person name="Howarth C."/>
            <person name="Imamovic A."/>
            <person name="Ireland A."/>
            <person name="Larimer J."/>
            <person name="McCowan C."/>
            <person name="Murphy C."/>
            <person name="Pearson M."/>
            <person name="Poon T.W."/>
            <person name="Priest M."/>
            <person name="Roberts A."/>
            <person name="Saif S."/>
            <person name="Shea T."/>
            <person name="Sisk P."/>
            <person name="Sykes S."/>
            <person name="Wortman J."/>
            <person name="Nusbaum C."/>
            <person name="Birren B."/>
        </authorList>
    </citation>
    <scope>NUCLEOTIDE SEQUENCE [LARGE SCALE GENOMIC DNA]</scope>
    <source>
        <strain evidence="2">ACHKN1017</strain>
    </source>
</reference>
<protein>
    <submittedName>
        <fullName evidence="1">Uncharacterized protein</fullName>
    </submittedName>
</protein>
<organism evidence="1 2">
    <name type="scientific">Anopheles christyi</name>
    <dbReference type="NCBI Taxonomy" id="43041"/>
    <lineage>
        <taxon>Eukaryota</taxon>
        <taxon>Metazoa</taxon>
        <taxon>Ecdysozoa</taxon>
        <taxon>Arthropoda</taxon>
        <taxon>Hexapoda</taxon>
        <taxon>Insecta</taxon>
        <taxon>Pterygota</taxon>
        <taxon>Neoptera</taxon>
        <taxon>Endopterygota</taxon>
        <taxon>Diptera</taxon>
        <taxon>Nematocera</taxon>
        <taxon>Culicoidea</taxon>
        <taxon>Culicidae</taxon>
        <taxon>Anophelinae</taxon>
        <taxon>Anopheles</taxon>
    </lineage>
</organism>
<proteinExistence type="predicted"/>
<reference evidence="1" key="2">
    <citation type="submission" date="2020-05" db="UniProtKB">
        <authorList>
            <consortium name="EnsemblMetazoa"/>
        </authorList>
    </citation>
    <scope>IDENTIFICATION</scope>
    <source>
        <strain evidence="1">ACHKN1017</strain>
    </source>
</reference>
<dbReference type="Proteomes" id="UP000075881">
    <property type="component" value="Unassembled WGS sequence"/>
</dbReference>
<sequence>MAKGGVLFHTRDRDYPRETGQGALAWCAGHRHRLATVTTAWTRWTVGRFAADTARAGIEPIGRLTVHAVGVSESEGRCHLGHC</sequence>
<evidence type="ECO:0000313" key="1">
    <source>
        <dbReference type="EnsemblMetazoa" id="ACHR014240-PA"/>
    </source>
</evidence>
<keyword evidence="2" id="KW-1185">Reference proteome</keyword>
<accession>A0A182KIF9</accession>
<dbReference type="VEuPathDB" id="VectorBase:ACHR014240"/>
<dbReference type="EnsemblMetazoa" id="ACHR014240-RA">
    <property type="protein sequence ID" value="ACHR014240-PA"/>
    <property type="gene ID" value="ACHR014240"/>
</dbReference>
<dbReference type="AlphaFoldDB" id="A0A182KIF9"/>
<evidence type="ECO:0000313" key="2">
    <source>
        <dbReference type="Proteomes" id="UP000075881"/>
    </source>
</evidence>
<name>A0A182KIF9_9DIPT</name>